<dbReference type="EMBL" id="CAESAH010000003">
    <property type="protein sequence ID" value="CAB4331246.1"/>
    <property type="molecule type" value="Genomic_DNA"/>
</dbReference>
<sequence length="426" mass="45377">MNKVKVIFMALVLVLMPVSAISAQKVSAGGSCKALGQKVTYSKKVYTCVKSGKKTVWNKGVAVSSTPTATPTPTKTAAPFVAKIPITLPVAQTGEITFENVMSHISDIPKTAWQKVQDVIASNSAGTIKHDTYVGPNTQLTITGGKAGIDSILEKATKLWAGFTMSKYYSVVYYNITDEKWAEQKTQDIWKVNGYGSDTIGSALNALSISCQSQSAPGVGGAALGFCRGGDAGAVTNSDNSFIQMAEGDIERPDTNGSKLVHEFTHTVQSAQWIGNANCHNEGNNCFRTGLAHDFTPCWINEGQPNGINTMVANSDFSSYFSSRSFGKDPGQNVTDYSAGSIRDYLYNQSPTTCYRNGPLYQLGFDLGAKAIEALVAIGGPQATMALFALGAEGQDFPTAFKNVYGISWSDASTILSKVLAAEYSN</sequence>
<proteinExistence type="predicted"/>
<dbReference type="AlphaFoldDB" id="A0A6J6Z755"/>
<gene>
    <name evidence="2" type="ORF">UFOPK2731_00150</name>
    <name evidence="3" type="ORF">UFOPK3161_00337</name>
    <name evidence="1" type="ORF">UFOPK3962_00204</name>
    <name evidence="4" type="ORF">UFOPK4427_00238</name>
</gene>
<organism evidence="3">
    <name type="scientific">freshwater metagenome</name>
    <dbReference type="NCBI Taxonomy" id="449393"/>
    <lineage>
        <taxon>unclassified sequences</taxon>
        <taxon>metagenomes</taxon>
        <taxon>ecological metagenomes</taxon>
    </lineage>
</organism>
<dbReference type="EMBL" id="CAFBRY010000003">
    <property type="protein sequence ID" value="CAB5136929.1"/>
    <property type="molecule type" value="Genomic_DNA"/>
</dbReference>
<dbReference type="EMBL" id="CAFABC010000004">
    <property type="protein sequence ID" value="CAB4817630.1"/>
    <property type="molecule type" value="Genomic_DNA"/>
</dbReference>
<dbReference type="EMBL" id="CAEZYO010000002">
    <property type="protein sequence ID" value="CAB4721329.1"/>
    <property type="molecule type" value="Genomic_DNA"/>
</dbReference>
<evidence type="ECO:0000313" key="4">
    <source>
        <dbReference type="EMBL" id="CAB5136929.1"/>
    </source>
</evidence>
<reference evidence="3" key="1">
    <citation type="submission" date="2020-05" db="EMBL/GenBank/DDBJ databases">
        <authorList>
            <person name="Chiriac C."/>
            <person name="Salcher M."/>
            <person name="Ghai R."/>
            <person name="Kavagutti S V."/>
        </authorList>
    </citation>
    <scope>NUCLEOTIDE SEQUENCE</scope>
</reference>
<protein>
    <submittedName>
        <fullName evidence="3">Unannotated protein</fullName>
    </submittedName>
</protein>
<accession>A0A6J6Z755</accession>
<evidence type="ECO:0000313" key="2">
    <source>
        <dbReference type="EMBL" id="CAB4721329.1"/>
    </source>
</evidence>
<name>A0A6J6Z755_9ZZZZ</name>
<evidence type="ECO:0000313" key="1">
    <source>
        <dbReference type="EMBL" id="CAB4331246.1"/>
    </source>
</evidence>
<evidence type="ECO:0000313" key="3">
    <source>
        <dbReference type="EMBL" id="CAB4817630.1"/>
    </source>
</evidence>